<dbReference type="GO" id="GO:0044613">
    <property type="term" value="C:nuclear pore central transport channel"/>
    <property type="evidence" value="ECO:0007669"/>
    <property type="project" value="UniProtKB-ARBA"/>
</dbReference>
<sequence>MFGLNRSTFGGASTQQAPSNASPFGAQQTSTNSFGMNQPNATTQQQQGFGGFGMNNTTANNTTGFGSNGTTNTSMFGQNTNGAPSNPMFGNNSGGMNNTSLVGNSMNQAGSNNGTGIKPFTAYQEKDPVSSATNVFQSITCMPEYRNFSFEELRYQDYQVGRKFSNSQVPVTNTTGVNSFGQSNVNNNNVTTNNGGLFSSNNNTNSTTTGGLFGQKPTTVFGAAAGAGAGLFGQQNTNNNNSTTMNSPFGSKPQGSAGLFGQQNNNATGFGQQTNTTTFGQNNVNGFGQQQATSNNTFGQQNTNTSGGLFGQSNNNTFGQQNANTSGGLFGQNNNQQQSGLFGNKPSSGGLFGQNNTNTNTGGMFAQNNNFNQGNTSGTFGQTNNNNSMFGNTSNTNTGFGGQQIGVNNFNQNQSAGGLFGNKSAGGLFGQSNNASQQQDGLFGNKPATGGLFGQNSAQQPQQGGLFGQNNMQPNQSSGLFGQNNQQQPSGGLFGQNSNQQSSGSFGAKPSTGGLLGQNNNQQNSSSGLLGQNNGQQQSIVGGGLFAQNNQQSAQTGGLFGAKPSNTVGGGLFGNNNQQQQASGGLFGAKPAGSSFGGNGLNAGANTSGGLFGNNMNNTNASNQSTFGGSTTGGLFAAKPAAQVGGGLFNNSSGANGLGPNTGSTLFGSKPSTATQGGGLFGNNTSSGFNNTSVGTGLFGGQKQANSVLGSQTQIGGQVSQTSGQPDNLVTNNPFGSENLFNRIVIDENGLKSAKTINITKVNAEIKKNNTLTGAYKLVPKPLFSTTQHIHSEDGSTMRKILRSKESGINSGIGLSGSTQSNESLAARPSLLLVSNDTSDSNGVVEKLLFNPEKKTFKDFLQHKLHGIAENKKIRTSPEQQESKDEKIPLKGSSTQIMPKTTEKITNPTKIDSESIVDERTAESENKPSPPGMKSLDFSFIDDNYYISPSISTLSSMSLLDIRKVEHLIIGHIVYGKVEFLKPVDLSDIPVILLCGKYIILKQGSCKVIPYSGEDMVEGSGINVPARITLYNCYPTNKENRQPIKDAHHSIVKRHIQKLRKIPNTKFETYDPVSGNYIFTVQSPI</sequence>
<feature type="compositionally biased region" description="Low complexity" evidence="11">
    <location>
        <begin position="383"/>
        <end position="398"/>
    </location>
</feature>
<evidence type="ECO:0000256" key="6">
    <source>
        <dbReference type="ARBA" id="ARBA00022816"/>
    </source>
</evidence>
<feature type="compositionally biased region" description="Low complexity" evidence="11">
    <location>
        <begin position="331"/>
        <end position="344"/>
    </location>
</feature>
<evidence type="ECO:0000256" key="2">
    <source>
        <dbReference type="ARBA" id="ARBA00004567"/>
    </source>
</evidence>
<keyword evidence="9" id="KW-0906">Nuclear pore complex</keyword>
<dbReference type="GO" id="GO:0044614">
    <property type="term" value="C:nuclear pore cytoplasmic filaments"/>
    <property type="evidence" value="ECO:0007669"/>
    <property type="project" value="TreeGrafter"/>
</dbReference>
<dbReference type="Pfam" id="PF04096">
    <property type="entry name" value="Nucleoporin2"/>
    <property type="match status" value="1"/>
</dbReference>
<dbReference type="EMBL" id="CAEFZW010000012">
    <property type="protein sequence ID" value="CAB4256930.1"/>
    <property type="molecule type" value="Genomic_DNA"/>
</dbReference>
<feature type="compositionally biased region" description="Polar residues" evidence="11">
    <location>
        <begin position="366"/>
        <end position="382"/>
    </location>
</feature>
<feature type="region of interest" description="Disordered" evidence="11">
    <location>
        <begin position="1"/>
        <end position="113"/>
    </location>
</feature>
<evidence type="ECO:0000256" key="10">
    <source>
        <dbReference type="ARBA" id="ARBA00023242"/>
    </source>
</evidence>
<feature type="region of interest" description="Disordered" evidence="11">
    <location>
        <begin position="909"/>
        <end position="933"/>
    </location>
</feature>
<evidence type="ECO:0000256" key="11">
    <source>
        <dbReference type="SAM" id="MobiDB-lite"/>
    </source>
</evidence>
<evidence type="ECO:0000256" key="9">
    <source>
        <dbReference type="ARBA" id="ARBA00023132"/>
    </source>
</evidence>
<dbReference type="PANTHER" id="PTHR23198:SF30">
    <property type="entry name" value="NUCLEOPORIN NUP100_NSP100-RELATED"/>
    <property type="match status" value="1"/>
</dbReference>
<feature type="region of interest" description="Disordered" evidence="11">
    <location>
        <begin position="288"/>
        <end position="409"/>
    </location>
</feature>
<dbReference type="RefSeq" id="XP_041408774.1">
    <property type="nucleotide sequence ID" value="XM_041552840.1"/>
</dbReference>
<dbReference type="SUPFAM" id="SSF82215">
    <property type="entry name" value="C-terminal autoproteolytic domain of nucleoporin nup98"/>
    <property type="match status" value="1"/>
</dbReference>
<dbReference type="InterPro" id="IPR007230">
    <property type="entry name" value="Nup98_auto-Pept-S59_dom"/>
</dbReference>
<dbReference type="OrthoDB" id="3797628at2759"/>
<feature type="compositionally biased region" description="Polar residues" evidence="11">
    <location>
        <begin position="454"/>
        <end position="489"/>
    </location>
</feature>
<feature type="compositionally biased region" description="Polar residues" evidence="11">
    <location>
        <begin position="430"/>
        <end position="440"/>
    </location>
</feature>
<evidence type="ECO:0000256" key="4">
    <source>
        <dbReference type="ARBA" id="ARBA00008926"/>
    </source>
</evidence>
<dbReference type="Pfam" id="PF13634">
    <property type="entry name" value="Nucleoporin_FG"/>
    <property type="match status" value="4"/>
</dbReference>
<dbReference type="GO" id="GO:0003723">
    <property type="term" value="F:RNA binding"/>
    <property type="evidence" value="ECO:0007669"/>
    <property type="project" value="TreeGrafter"/>
</dbReference>
<keyword evidence="10" id="KW-0539">Nucleus</keyword>
<evidence type="ECO:0000256" key="5">
    <source>
        <dbReference type="ARBA" id="ARBA00022448"/>
    </source>
</evidence>
<keyword evidence="6" id="KW-0509">mRNA transport</keyword>
<feature type="compositionally biased region" description="Polar residues" evidence="11">
    <location>
        <begin position="1"/>
        <end position="39"/>
    </location>
</feature>
<dbReference type="GO" id="GO:0006405">
    <property type="term" value="P:RNA export from nucleus"/>
    <property type="evidence" value="ECO:0007669"/>
    <property type="project" value="TreeGrafter"/>
</dbReference>
<keyword evidence="7" id="KW-0653">Protein transport</keyword>
<dbReference type="GO" id="GO:0008139">
    <property type="term" value="F:nuclear localization sequence binding"/>
    <property type="evidence" value="ECO:0007669"/>
    <property type="project" value="TreeGrafter"/>
</dbReference>
<protein>
    <submittedName>
        <fullName evidence="13">Similar to Saccharomyces cerevisiae YMR047C NUP116 Subunit of the Nup82 subcomplex of the nuclear pore complex</fullName>
    </submittedName>
</protein>
<dbReference type="PROSITE" id="PS51434">
    <property type="entry name" value="NUP_C"/>
    <property type="match status" value="1"/>
</dbReference>
<dbReference type="GO" id="GO:0017056">
    <property type="term" value="F:structural constituent of nuclear pore"/>
    <property type="evidence" value="ECO:0007669"/>
    <property type="project" value="InterPro"/>
</dbReference>
<feature type="compositionally biased region" description="Low complexity" evidence="11">
    <location>
        <begin position="495"/>
        <end position="507"/>
    </location>
</feature>
<comment type="similarity">
    <text evidence="4">Belongs to the nucleoporin GLFG family.</text>
</comment>
<organism evidence="13 14">
    <name type="scientific">Maudiozyma barnettii</name>
    <dbReference type="NCBI Taxonomy" id="61262"/>
    <lineage>
        <taxon>Eukaryota</taxon>
        <taxon>Fungi</taxon>
        <taxon>Dikarya</taxon>
        <taxon>Ascomycota</taxon>
        <taxon>Saccharomycotina</taxon>
        <taxon>Saccharomycetes</taxon>
        <taxon>Saccharomycetales</taxon>
        <taxon>Saccharomycetaceae</taxon>
        <taxon>Maudiozyma</taxon>
    </lineage>
</organism>
<keyword evidence="8" id="KW-0811">Translocation</keyword>
<dbReference type="GO" id="GO:0034398">
    <property type="term" value="P:telomere tethering at nuclear periphery"/>
    <property type="evidence" value="ECO:0007669"/>
    <property type="project" value="TreeGrafter"/>
</dbReference>
<comment type="caution">
    <text evidence="13">The sequence shown here is derived from an EMBL/GenBank/DDBJ whole genome shotgun (WGS) entry which is preliminary data.</text>
</comment>
<feature type="compositionally biased region" description="Low complexity" evidence="11">
    <location>
        <begin position="54"/>
        <end position="75"/>
    </location>
</feature>
<dbReference type="GO" id="GO:0000973">
    <property type="term" value="P:post-transcriptional tethering of RNA polymerase II gene DNA at nuclear periphery"/>
    <property type="evidence" value="ECO:0007669"/>
    <property type="project" value="TreeGrafter"/>
</dbReference>
<evidence type="ECO:0000256" key="8">
    <source>
        <dbReference type="ARBA" id="ARBA00023010"/>
    </source>
</evidence>
<dbReference type="InterPro" id="IPR025574">
    <property type="entry name" value="Nucleoporin_FG_rpt"/>
</dbReference>
<evidence type="ECO:0000256" key="3">
    <source>
        <dbReference type="ARBA" id="ARBA00004620"/>
    </source>
</evidence>
<dbReference type="GO" id="GO:0051028">
    <property type="term" value="P:mRNA transport"/>
    <property type="evidence" value="ECO:0007669"/>
    <property type="project" value="UniProtKB-KW"/>
</dbReference>
<evidence type="ECO:0000313" key="14">
    <source>
        <dbReference type="Proteomes" id="UP000644660"/>
    </source>
</evidence>
<dbReference type="AlphaFoldDB" id="A0A8H2VKC1"/>
<feature type="compositionally biased region" description="Basic and acidic residues" evidence="11">
    <location>
        <begin position="911"/>
        <end position="926"/>
    </location>
</feature>
<dbReference type="GeneID" id="64860034"/>
<feature type="compositionally biased region" description="Polar residues" evidence="11">
    <location>
        <begin position="76"/>
        <end position="113"/>
    </location>
</feature>
<keyword evidence="5" id="KW-0813">Transport</keyword>
<dbReference type="GO" id="GO:0031965">
    <property type="term" value="C:nuclear membrane"/>
    <property type="evidence" value="ECO:0007669"/>
    <property type="project" value="UniProtKB-SubCell"/>
</dbReference>
<feature type="region of interest" description="Disordered" evidence="11">
    <location>
        <begin position="430"/>
        <end position="536"/>
    </location>
</feature>
<dbReference type="InterPro" id="IPR037665">
    <property type="entry name" value="Nucleoporin_S59-like"/>
</dbReference>
<feature type="region of interest" description="Disordered" evidence="11">
    <location>
        <begin position="869"/>
        <end position="889"/>
    </location>
</feature>
<reference evidence="13 14" key="1">
    <citation type="submission" date="2020-05" db="EMBL/GenBank/DDBJ databases">
        <authorList>
            <person name="Casaregola S."/>
            <person name="Devillers H."/>
            <person name="Grondin C."/>
        </authorList>
    </citation>
    <scope>NUCLEOTIDE SEQUENCE [LARGE SCALE GENOMIC DNA]</scope>
    <source>
        <strain evidence="13 14">CLIB 1767</strain>
    </source>
</reference>
<dbReference type="InterPro" id="IPR036903">
    <property type="entry name" value="Nup98_auto-Pept-S59_dom_sf"/>
</dbReference>
<accession>A0A8H2VKC1</accession>
<dbReference type="Gene3D" id="1.10.10.2360">
    <property type="match status" value="1"/>
</dbReference>
<dbReference type="GO" id="GO:0006606">
    <property type="term" value="P:protein import into nucleus"/>
    <property type="evidence" value="ECO:0007669"/>
    <property type="project" value="TreeGrafter"/>
</dbReference>
<dbReference type="FunFam" id="1.10.10.2360:FF:000001">
    <property type="entry name" value="Nuclear pore complex protein Nup98-Nup96"/>
    <property type="match status" value="1"/>
</dbReference>
<dbReference type="Proteomes" id="UP000644660">
    <property type="component" value="Unassembled WGS sequence"/>
</dbReference>
<feature type="compositionally biased region" description="Low complexity" evidence="11">
    <location>
        <begin position="517"/>
        <end position="536"/>
    </location>
</feature>
<dbReference type="PANTHER" id="PTHR23198">
    <property type="entry name" value="NUCLEOPORIN"/>
    <property type="match status" value="1"/>
</dbReference>
<feature type="compositionally biased region" description="Polar residues" evidence="11">
    <location>
        <begin position="292"/>
        <end position="325"/>
    </location>
</feature>
<proteinExistence type="inferred from homology"/>
<name>A0A8H2VKC1_9SACH</name>
<evidence type="ECO:0000256" key="1">
    <source>
        <dbReference type="ARBA" id="ARBA00004335"/>
    </source>
</evidence>
<comment type="subcellular location">
    <subcellularLocation>
        <location evidence="1">Nucleus membrane</location>
        <topology evidence="1">Peripheral membrane protein</topology>
        <orientation evidence="1">Cytoplasmic side</orientation>
    </subcellularLocation>
    <subcellularLocation>
        <location evidence="3">Nucleus membrane</location>
        <topology evidence="3">Peripheral membrane protein</topology>
        <orientation evidence="3">Nucleoplasmic side</orientation>
    </subcellularLocation>
    <subcellularLocation>
        <location evidence="2">Nucleus</location>
        <location evidence="2">Nuclear pore complex</location>
    </subcellularLocation>
</comment>
<evidence type="ECO:0000259" key="12">
    <source>
        <dbReference type="PROSITE" id="PS51434"/>
    </source>
</evidence>
<evidence type="ECO:0000256" key="7">
    <source>
        <dbReference type="ARBA" id="ARBA00022927"/>
    </source>
</evidence>
<gene>
    <name evidence="13" type="ORF">KABA2_12S02530</name>
</gene>
<dbReference type="Gene3D" id="3.30.1610.10">
    <property type="entry name" value="Peptidase S59, nucleoporin"/>
    <property type="match status" value="1"/>
</dbReference>
<evidence type="ECO:0000313" key="13">
    <source>
        <dbReference type="EMBL" id="CAB4256930.1"/>
    </source>
</evidence>
<keyword evidence="14" id="KW-1185">Reference proteome</keyword>
<feature type="domain" description="Peptidase S59" evidence="12">
    <location>
        <begin position="942"/>
        <end position="1084"/>
    </location>
</feature>